<evidence type="ECO:0000313" key="1">
    <source>
        <dbReference type="EMBL" id="CAK0883595.1"/>
    </source>
</evidence>
<organism evidence="1 2">
    <name type="scientific">Prorocentrum cordatum</name>
    <dbReference type="NCBI Taxonomy" id="2364126"/>
    <lineage>
        <taxon>Eukaryota</taxon>
        <taxon>Sar</taxon>
        <taxon>Alveolata</taxon>
        <taxon>Dinophyceae</taxon>
        <taxon>Prorocentrales</taxon>
        <taxon>Prorocentraceae</taxon>
        <taxon>Prorocentrum</taxon>
    </lineage>
</organism>
<reference evidence="1" key="1">
    <citation type="submission" date="2023-10" db="EMBL/GenBank/DDBJ databases">
        <authorList>
            <person name="Chen Y."/>
            <person name="Shah S."/>
            <person name="Dougan E. K."/>
            <person name="Thang M."/>
            <person name="Chan C."/>
        </authorList>
    </citation>
    <scope>NUCLEOTIDE SEQUENCE [LARGE SCALE GENOMIC DNA]</scope>
</reference>
<gene>
    <name evidence="1" type="ORF">PCOR1329_LOCUS65778</name>
</gene>
<protein>
    <submittedName>
        <fullName evidence="1">Uncharacterized protein</fullName>
    </submittedName>
</protein>
<name>A0ABN9WBE9_9DINO</name>
<dbReference type="EMBL" id="CAUYUJ010018436">
    <property type="protein sequence ID" value="CAK0883595.1"/>
    <property type="molecule type" value="Genomic_DNA"/>
</dbReference>
<dbReference type="Proteomes" id="UP001189429">
    <property type="component" value="Unassembled WGS sequence"/>
</dbReference>
<sequence>MFRSATELRCQFAPSLRGAQPLSDLGQPLVLRFAVGSEQLGHCVRVDNVGVIGQHGDRVNYSQDELLQAFEKAGLSVHGREVRSDGVEVLGVVLGGRRLEIQPSLKRLWRVRQAIVGIVQ</sequence>
<comment type="caution">
    <text evidence="1">The sequence shown here is derived from an EMBL/GenBank/DDBJ whole genome shotgun (WGS) entry which is preliminary data.</text>
</comment>
<accession>A0ABN9WBE9</accession>
<evidence type="ECO:0000313" key="2">
    <source>
        <dbReference type="Proteomes" id="UP001189429"/>
    </source>
</evidence>
<keyword evidence="2" id="KW-1185">Reference proteome</keyword>
<proteinExistence type="predicted"/>